<accession>A0AAX0HAE5</accession>
<proteinExistence type="predicted"/>
<dbReference type="SUPFAM" id="SSF56563">
    <property type="entry name" value="Major capsid protein gp5"/>
    <property type="match status" value="1"/>
</dbReference>
<dbReference type="InterPro" id="IPR024455">
    <property type="entry name" value="Phage_capsid"/>
</dbReference>
<name>A0AAX0HAE5_CAMFE</name>
<gene>
    <name evidence="3" type="ORF">CFT12S02225_07605</name>
</gene>
<evidence type="ECO:0000259" key="2">
    <source>
        <dbReference type="Pfam" id="PF05065"/>
    </source>
</evidence>
<dbReference type="RefSeq" id="WP_065841130.1">
    <property type="nucleotide sequence ID" value="NZ_JAAOXI010000010.1"/>
</dbReference>
<dbReference type="EMBL" id="LFLK01000008">
    <property type="protein sequence ID" value="OCR90226.1"/>
    <property type="molecule type" value="Genomic_DNA"/>
</dbReference>
<evidence type="ECO:0000313" key="3">
    <source>
        <dbReference type="EMBL" id="OCR90226.1"/>
    </source>
</evidence>
<protein>
    <recommendedName>
        <fullName evidence="2">Phage capsid-like C-terminal domain-containing protein</fullName>
    </recommendedName>
</protein>
<dbReference type="NCBIfam" id="TIGR01554">
    <property type="entry name" value="major_cap_HK97"/>
    <property type="match status" value="1"/>
</dbReference>
<dbReference type="Proteomes" id="UP000093100">
    <property type="component" value="Unassembled WGS sequence"/>
</dbReference>
<dbReference type="Gene3D" id="3.30.2400.10">
    <property type="entry name" value="Major capsid protein gp5"/>
    <property type="match status" value="1"/>
</dbReference>
<comment type="caution">
    <text evidence="3">The sequence shown here is derived from an EMBL/GenBank/DDBJ whole genome shotgun (WGS) entry which is preliminary data.</text>
</comment>
<dbReference type="Pfam" id="PF05065">
    <property type="entry name" value="Phage_capsid"/>
    <property type="match status" value="1"/>
</dbReference>
<comment type="subcellular location">
    <subcellularLocation>
        <location evidence="1">Virion</location>
    </subcellularLocation>
</comment>
<reference evidence="3 4" key="1">
    <citation type="journal article" date="2016" name="Genome Biol. Evol.">
        <title>Comparative Genomics of Campylobacter fetus from Reptiles and Mammals Reveals Divergent Evolution in Host-Associated Lineages.</title>
        <authorList>
            <person name="Gilbert M.J."/>
            <person name="Miller W.G."/>
            <person name="Yee E."/>
            <person name="Zomer A.L."/>
            <person name="van der Graaf-van Bloois L."/>
            <person name="Fitzgerald C."/>
            <person name="Forbes K.J."/>
            <person name="Meric G."/>
            <person name="Sheppard S.K."/>
            <person name="Wagenaar J.A."/>
            <person name="Duim B."/>
        </authorList>
    </citation>
    <scope>NUCLEOTIDE SEQUENCE [LARGE SCALE GENOMIC DNA]</scope>
    <source>
        <strain evidence="3 4">12S02225-3</strain>
    </source>
</reference>
<evidence type="ECO:0000313" key="4">
    <source>
        <dbReference type="Proteomes" id="UP000093100"/>
    </source>
</evidence>
<dbReference type="AlphaFoldDB" id="A0AAX0HAE5"/>
<feature type="domain" description="Phage capsid-like C-terminal" evidence="2">
    <location>
        <begin position="324"/>
        <end position="567"/>
    </location>
</feature>
<sequence>MNIENLGNVGTFKADVLNNSAFDDDNKIISFVALSKDNLHKRADLWGDEYYLSVDTSGVSFEATTLYKDHKISFDNAIGKIIESKFENGAFKARVKFDDDIKDSKEAYAKYKAGLSDSVSVGFGEYKLKELEKIDGIPHFMIYEGKIMELSAVWQGADPNAKTAKFNKQKEIEKMSDEVVMQNAEQTKSNEVPNDTAKFEALKAEQCNIIELGELMGMGELALSAIKNGKTYNDFKEEVKMNKTNDKYETVHFSKELSKDSKKDFSLANVLKSTVDNSIDLGYENNFQGSNGFSLPSEFIAKFASINTTSNTAIIENAYRGDLFIADLKKESGILNKLTWLENLSSNVDIPRDNSNIQAEFINEGASATEQNTSFDIISLRPNTLSAKVTITRKMLLMSSIDLENYVYTQMRTAIRRKLEAQLFYGKTVIKGIFETSGVPSIEAYLTTPTLAKTLEFSSKLYEEEIDTTNVNFVLNGTSANALRATSRESGTERKLLEGNDLQGYTILQSFAMKNGDIIFGDFSKIFAGSFGSLEVMPRLVAGGSIEIEAFFEVDMKLAKENAFVVSKTSVA</sequence>
<organism evidence="3 4">
    <name type="scientific">Campylobacter fetus subsp. testudinum</name>
    <dbReference type="NCBI Taxonomy" id="1507806"/>
    <lineage>
        <taxon>Bacteria</taxon>
        <taxon>Pseudomonadati</taxon>
        <taxon>Campylobacterota</taxon>
        <taxon>Epsilonproteobacteria</taxon>
        <taxon>Campylobacterales</taxon>
        <taxon>Campylobacteraceae</taxon>
        <taxon>Campylobacter</taxon>
    </lineage>
</organism>
<evidence type="ECO:0000256" key="1">
    <source>
        <dbReference type="ARBA" id="ARBA00004328"/>
    </source>
</evidence>
<dbReference type="InterPro" id="IPR054612">
    <property type="entry name" value="Phage_capsid-like_C"/>
</dbReference>